<accession>W3XIW7</accession>
<dbReference type="PROSITE" id="PS50005">
    <property type="entry name" value="TPR"/>
    <property type="match status" value="1"/>
</dbReference>
<dbReference type="AlphaFoldDB" id="W3XIW7"/>
<dbReference type="InterPro" id="IPR011990">
    <property type="entry name" value="TPR-like_helical_dom_sf"/>
</dbReference>
<feature type="repeat" description="TPR" evidence="1">
    <location>
        <begin position="289"/>
        <end position="322"/>
    </location>
</feature>
<dbReference type="RefSeq" id="XP_007830762.1">
    <property type="nucleotide sequence ID" value="XM_007832571.1"/>
</dbReference>
<organism evidence="3 4">
    <name type="scientific">Pestalotiopsis fici (strain W106-1 / CGMCC3.15140)</name>
    <dbReference type="NCBI Taxonomy" id="1229662"/>
    <lineage>
        <taxon>Eukaryota</taxon>
        <taxon>Fungi</taxon>
        <taxon>Dikarya</taxon>
        <taxon>Ascomycota</taxon>
        <taxon>Pezizomycotina</taxon>
        <taxon>Sordariomycetes</taxon>
        <taxon>Xylariomycetidae</taxon>
        <taxon>Amphisphaeriales</taxon>
        <taxon>Sporocadaceae</taxon>
        <taxon>Pestalotiopsis</taxon>
    </lineage>
</organism>
<evidence type="ECO:0000313" key="3">
    <source>
        <dbReference type="EMBL" id="ETS85965.1"/>
    </source>
</evidence>
<dbReference type="Gene3D" id="1.25.40.10">
    <property type="entry name" value="Tetratricopeptide repeat domain"/>
    <property type="match status" value="1"/>
</dbReference>
<dbReference type="EMBL" id="KI912110">
    <property type="protein sequence ID" value="ETS85965.1"/>
    <property type="molecule type" value="Genomic_DNA"/>
</dbReference>
<proteinExistence type="predicted"/>
<dbReference type="KEGG" id="pfy:PFICI_03990"/>
<name>W3XIW7_PESFW</name>
<feature type="region of interest" description="Disordered" evidence="2">
    <location>
        <begin position="371"/>
        <end position="420"/>
    </location>
</feature>
<dbReference type="SUPFAM" id="SSF48452">
    <property type="entry name" value="TPR-like"/>
    <property type="match status" value="1"/>
</dbReference>
<gene>
    <name evidence="3" type="ORF">PFICI_03990</name>
</gene>
<evidence type="ECO:0000313" key="4">
    <source>
        <dbReference type="Proteomes" id="UP000030651"/>
    </source>
</evidence>
<dbReference type="InterPro" id="IPR019734">
    <property type="entry name" value="TPR_rpt"/>
</dbReference>
<sequence>MKGLGDVFGSSRELVRKLKAIDKRYNIWVDSVYVQEERRKDQMKGDILSDHYDLWLAKHTTDMAGLIPPETKLTAVFRNLTRIITTNQSYDAHLYRVAVQELENLKLENVVAIWINQTNALRPGSTVLSANSEVLESNVHETVQSHSSSQIRPSSPSSWTPGWFAKKRQSTFSSDTTFKSDSDKASIGSAPNIPILQMEDPVLRQIINMGKSFIKRGELDNAEIAFQRASAILHPRSRMYDMRVSSPEVDAQLACIALYRGKYAEAHRKFEALLDCPIPQEQLKNEYNAEICRWIGVALLHQGKYESAIVQFQQLLLQSPRYSSDEEVQIRRDLALASAYSGNFDEAFGQLKMANECLQILEERQALEQKNSMENTTTGRETTSTQAVHPTVTPRPTKSNDKEDTSSVDMPLRTPKTSELKAKKDGLLFTQAKIALA</sequence>
<evidence type="ECO:0000256" key="1">
    <source>
        <dbReference type="PROSITE-ProRule" id="PRU00339"/>
    </source>
</evidence>
<protein>
    <submittedName>
        <fullName evidence="3">Uncharacterized protein</fullName>
    </submittedName>
</protein>
<keyword evidence="1" id="KW-0802">TPR repeat</keyword>
<dbReference type="GeneID" id="19269003"/>
<dbReference type="InParanoid" id="W3XIW7"/>
<feature type="compositionally biased region" description="Low complexity" evidence="2">
    <location>
        <begin position="376"/>
        <end position="385"/>
    </location>
</feature>
<dbReference type="Proteomes" id="UP000030651">
    <property type="component" value="Unassembled WGS sequence"/>
</dbReference>
<dbReference type="HOGENOM" id="CLU_627144_0_0_1"/>
<evidence type="ECO:0000256" key="2">
    <source>
        <dbReference type="SAM" id="MobiDB-lite"/>
    </source>
</evidence>
<dbReference type="Pfam" id="PF13432">
    <property type="entry name" value="TPR_16"/>
    <property type="match status" value="1"/>
</dbReference>
<keyword evidence="4" id="KW-1185">Reference proteome</keyword>
<reference evidence="4" key="1">
    <citation type="journal article" date="2015" name="BMC Genomics">
        <title>Genomic and transcriptomic analysis of the endophytic fungus Pestalotiopsis fici reveals its lifestyle and high potential for synthesis of natural products.</title>
        <authorList>
            <person name="Wang X."/>
            <person name="Zhang X."/>
            <person name="Liu L."/>
            <person name="Xiang M."/>
            <person name="Wang W."/>
            <person name="Sun X."/>
            <person name="Che Y."/>
            <person name="Guo L."/>
            <person name="Liu G."/>
            <person name="Guo L."/>
            <person name="Wang C."/>
            <person name="Yin W.B."/>
            <person name="Stadler M."/>
            <person name="Zhang X."/>
            <person name="Liu X."/>
        </authorList>
    </citation>
    <scope>NUCLEOTIDE SEQUENCE [LARGE SCALE GENOMIC DNA]</scope>
    <source>
        <strain evidence="4">W106-1 / CGMCC3.15140</strain>
    </source>
</reference>